<reference evidence="1" key="1">
    <citation type="submission" date="2018-05" db="EMBL/GenBank/DDBJ databases">
        <authorList>
            <person name="Lanie J.A."/>
            <person name="Ng W.-L."/>
            <person name="Kazmierczak K.M."/>
            <person name="Andrzejewski T.M."/>
            <person name="Davidsen T.M."/>
            <person name="Wayne K.J."/>
            <person name="Tettelin H."/>
            <person name="Glass J.I."/>
            <person name="Rusch D."/>
            <person name="Podicherti R."/>
            <person name="Tsui H.-C.T."/>
            <person name="Winkler M.E."/>
        </authorList>
    </citation>
    <scope>NUCLEOTIDE SEQUENCE</scope>
</reference>
<dbReference type="EMBL" id="UINC01225082">
    <property type="protein sequence ID" value="SVE54987.1"/>
    <property type="molecule type" value="Genomic_DNA"/>
</dbReference>
<sequence>MPKTPLYQTVVEKDVIIQRDEKRQTKTPQNILDSYSTYHKNNRQQRLEYQRAYRKDPINQEKIVAYRNDPVNKARKSVLNRRNRLENPERTKRNNRGKNGYLSWIKTKYGVTEELFIELYEKQGRCCFGCEIKLVSSVFNEERKQY</sequence>
<protein>
    <submittedName>
        <fullName evidence="1">Uncharacterized protein</fullName>
    </submittedName>
</protein>
<name>A0A383EDS6_9ZZZZ</name>
<gene>
    <name evidence="1" type="ORF">METZ01_LOCUS507841</name>
</gene>
<dbReference type="AlphaFoldDB" id="A0A383EDS6"/>
<proteinExistence type="predicted"/>
<evidence type="ECO:0000313" key="1">
    <source>
        <dbReference type="EMBL" id="SVE54987.1"/>
    </source>
</evidence>
<feature type="non-terminal residue" evidence="1">
    <location>
        <position position="146"/>
    </location>
</feature>
<organism evidence="1">
    <name type="scientific">marine metagenome</name>
    <dbReference type="NCBI Taxonomy" id="408172"/>
    <lineage>
        <taxon>unclassified sequences</taxon>
        <taxon>metagenomes</taxon>
        <taxon>ecological metagenomes</taxon>
    </lineage>
</organism>
<accession>A0A383EDS6</accession>